<evidence type="ECO:0000259" key="9">
    <source>
        <dbReference type="Pfam" id="PF04577"/>
    </source>
</evidence>
<proteinExistence type="predicted"/>
<protein>
    <recommendedName>
        <fullName evidence="9">Glycosyltransferase 61 catalytic domain-containing protein</fullName>
    </recommendedName>
</protein>
<keyword evidence="3" id="KW-0808">Transferase</keyword>
<dbReference type="Pfam" id="PF04577">
    <property type="entry name" value="Glyco_transf_61"/>
    <property type="match status" value="1"/>
</dbReference>
<keyword evidence="2" id="KW-0328">Glycosyltransferase</keyword>
<dbReference type="GO" id="GO:0016020">
    <property type="term" value="C:membrane"/>
    <property type="evidence" value="ECO:0007669"/>
    <property type="project" value="UniProtKB-SubCell"/>
</dbReference>
<dbReference type="GO" id="GO:0097363">
    <property type="term" value="F:protein O-acetylglucosaminyltransferase activity"/>
    <property type="evidence" value="ECO:0007669"/>
    <property type="project" value="TreeGrafter"/>
</dbReference>
<evidence type="ECO:0000313" key="11">
    <source>
        <dbReference type="Proteomes" id="UP000029445"/>
    </source>
</evidence>
<dbReference type="PANTHER" id="PTHR20961">
    <property type="entry name" value="GLYCOSYLTRANSFERASE"/>
    <property type="match status" value="1"/>
</dbReference>
<reference evidence="10 11" key="1">
    <citation type="journal article" date="2011" name="MBio">
        <title>Genome variation in Cryptococcus gattii, an emerging pathogen of immunocompetent hosts.</title>
        <authorList>
            <person name="D'Souza C.A."/>
            <person name="Kronstad J.W."/>
            <person name="Taylor G."/>
            <person name="Warren R."/>
            <person name="Yuen M."/>
            <person name="Hu G."/>
            <person name="Jung W.H."/>
            <person name="Sham A."/>
            <person name="Kidd S.E."/>
            <person name="Tangen K."/>
            <person name="Lee N."/>
            <person name="Zeilmaker T."/>
            <person name="Sawkins J."/>
            <person name="McVicker G."/>
            <person name="Shah S."/>
            <person name="Gnerre S."/>
            <person name="Griggs A."/>
            <person name="Zeng Q."/>
            <person name="Bartlett K."/>
            <person name="Li W."/>
            <person name="Wang X."/>
            <person name="Heitman J."/>
            <person name="Stajich J.E."/>
            <person name="Fraser J.A."/>
            <person name="Meyer W."/>
            <person name="Carter D."/>
            <person name="Schein J."/>
            <person name="Krzywinski M."/>
            <person name="Kwon-Chung K.J."/>
            <person name="Varma A."/>
            <person name="Wang J."/>
            <person name="Brunham R."/>
            <person name="Fyfe M."/>
            <person name="Ouellette B.F."/>
            <person name="Siddiqui A."/>
            <person name="Marra M."/>
            <person name="Jones S."/>
            <person name="Holt R."/>
            <person name="Birren B.W."/>
            <person name="Galagan J.E."/>
            <person name="Cuomo C.A."/>
        </authorList>
    </citation>
    <scope>NUCLEOTIDE SEQUENCE [LARGE SCALE GENOMIC DNA]</scope>
    <source>
        <strain evidence="10 11">R265</strain>
    </source>
</reference>
<evidence type="ECO:0000256" key="5">
    <source>
        <dbReference type="ARBA" id="ARBA00022989"/>
    </source>
</evidence>
<evidence type="ECO:0000256" key="6">
    <source>
        <dbReference type="ARBA" id="ARBA00023136"/>
    </source>
</evidence>
<dbReference type="KEGG" id="cdeu:CNBG_3264"/>
<dbReference type="VEuPathDB" id="FungiDB:CNBG_3264"/>
<keyword evidence="4" id="KW-0812">Transmembrane</keyword>
<evidence type="ECO:0000256" key="8">
    <source>
        <dbReference type="SAM" id="Coils"/>
    </source>
</evidence>
<dbReference type="OrthoDB" id="529273at2759"/>
<comment type="subcellular location">
    <subcellularLocation>
        <location evidence="1">Membrane</location>
        <topology evidence="1">Single-pass membrane protein</topology>
    </subcellularLocation>
</comment>
<organism evidence="10 11">
    <name type="scientific">Cryptococcus deuterogattii (strain R265)</name>
    <name type="common">Cryptococcus gattii VGII (strain R265)</name>
    <dbReference type="NCBI Taxonomy" id="294750"/>
    <lineage>
        <taxon>Eukaryota</taxon>
        <taxon>Fungi</taxon>
        <taxon>Dikarya</taxon>
        <taxon>Basidiomycota</taxon>
        <taxon>Agaricomycotina</taxon>
        <taxon>Tremellomycetes</taxon>
        <taxon>Tremellales</taxon>
        <taxon>Cryptococcaceae</taxon>
        <taxon>Cryptococcus</taxon>
        <taxon>Cryptococcus gattii species complex</taxon>
    </lineage>
</organism>
<evidence type="ECO:0000313" key="10">
    <source>
        <dbReference type="EMBL" id="KGB77426.1"/>
    </source>
</evidence>
<evidence type="ECO:0000256" key="7">
    <source>
        <dbReference type="ARBA" id="ARBA00023180"/>
    </source>
</evidence>
<dbReference type="Proteomes" id="UP000029445">
    <property type="component" value="Chromosome 1"/>
</dbReference>
<keyword evidence="8" id="KW-0175">Coiled coil</keyword>
<name>A0A095D8N4_CRYD2</name>
<gene>
    <name evidence="10" type="ORF">CNBG_3264</name>
</gene>
<dbReference type="STRING" id="294750.A0A095D8N4"/>
<feature type="domain" description="Glycosyltransferase 61 catalytic" evidence="9">
    <location>
        <begin position="371"/>
        <end position="467"/>
    </location>
</feature>
<reference evidence="10 11" key="2">
    <citation type="journal article" date="2018" name="Proc. Natl. Acad. Sci.">
        <title>RNAi is a critical determinant of centromere evolution in closely related fungi.</title>
        <authorList>
            <person name="Yadav V."/>
            <person name="Sun S."/>
            <person name="Billmyre R.B."/>
            <person name="Thimmappa B.C."/>
            <person name="Shea T."/>
            <person name="Lintner R."/>
            <person name="Bakkeren G."/>
            <person name="Cuomo C.A."/>
            <person name="Heitman J."/>
            <person name="Sanyal K."/>
        </authorList>
    </citation>
    <scope>NUCLEOTIDE SEQUENCE [LARGE SCALE GENOMIC DNA]</scope>
    <source>
        <strain evidence="10 11">R265</strain>
    </source>
</reference>
<dbReference type="OMA" id="LFFGFWR"/>
<keyword evidence="5" id="KW-1133">Transmembrane helix</keyword>
<dbReference type="HOGENOM" id="CLU_033167_0_0_1"/>
<keyword evidence="11" id="KW-1185">Reference proteome</keyword>
<keyword evidence="6" id="KW-0472">Membrane</keyword>
<evidence type="ECO:0000256" key="3">
    <source>
        <dbReference type="ARBA" id="ARBA00022679"/>
    </source>
</evidence>
<feature type="coiled-coil region" evidence="8">
    <location>
        <begin position="352"/>
        <end position="379"/>
    </location>
</feature>
<sequence>MASFHPTRREIILVLSMTVLLGLFLQFDSIRLTDSDSSDSLLRFRPSFGHRRQDDCGESSRGKEPEKWLEDVDTEGFPKAGKVAGMAETKVKWGEQGAPRTQVLAHAPGWTIFDNIYLFNGTWFIVTDNPSSIPLLRLMVSTGNEIWNDEESIRGREPTEKDMCIIFPSEAKRLWGQSASLVSGTSFLVNDPPQFLDHYYHFAAELLLGLWRTYSSLDPTISAQGVTHLPSPSRMIFPHVSAGKWNDYAKMNSFISRAIFPSMSYEYQNDFLDRVDTGRAFLLERVVFADRAAAFRGPEFSRTWRTASEAVTLQASKYWWSPIRKNLLEFVGDGHGGDMDLGDVGIGIGVEIPDIEEDIEAFEAEEGAMEEEKEVLREKIMKEKQAEASKPVITYVSRQDWGRRMLKQESHDNLVKELHELEEKYGWEVNVVSMDKLTRDEQIRLSARTTIMMGVHGNGLTHLLWMNGQNPRATVIEFFFPGGFAEDYEFTSRALGIKHYGVWDDQTFTAPDTPQVAYPEGFQGNEIPLNGKAVSDLIVKRLLVDRPPNRSLNDSDRVDDQ</sequence>
<dbReference type="GO" id="GO:0035269">
    <property type="term" value="P:protein O-linked glycosylation via mannose"/>
    <property type="evidence" value="ECO:0007669"/>
    <property type="project" value="TreeGrafter"/>
</dbReference>
<accession>A0A095D8N4</accession>
<evidence type="ECO:0000256" key="2">
    <source>
        <dbReference type="ARBA" id="ARBA00022676"/>
    </source>
</evidence>
<dbReference type="AlphaFoldDB" id="A0A095D8N4"/>
<dbReference type="EMBL" id="CP025759">
    <property type="protein sequence ID" value="KGB77426.1"/>
    <property type="molecule type" value="Genomic_DNA"/>
</dbReference>
<dbReference type="GeneID" id="88179558"/>
<evidence type="ECO:0000256" key="1">
    <source>
        <dbReference type="ARBA" id="ARBA00004167"/>
    </source>
</evidence>
<dbReference type="GO" id="GO:0005783">
    <property type="term" value="C:endoplasmic reticulum"/>
    <property type="evidence" value="ECO:0007669"/>
    <property type="project" value="TreeGrafter"/>
</dbReference>
<dbReference type="InterPro" id="IPR007657">
    <property type="entry name" value="Glycosyltransferase_61"/>
</dbReference>
<dbReference type="RefSeq" id="XP_062883238.1">
    <property type="nucleotide sequence ID" value="XM_063027283.1"/>
</dbReference>
<dbReference type="PANTHER" id="PTHR20961:SF38">
    <property type="entry name" value="PROTEIN O-LINKED-MANNOSE BETA-1,4-N-ACETYLGLUCOSAMINYLTRANSFERASE 2"/>
    <property type="match status" value="1"/>
</dbReference>
<dbReference type="InterPro" id="IPR049625">
    <property type="entry name" value="Glyco_transf_61_cat"/>
</dbReference>
<evidence type="ECO:0000256" key="4">
    <source>
        <dbReference type="ARBA" id="ARBA00022692"/>
    </source>
</evidence>
<keyword evidence="7" id="KW-0325">Glycoprotein</keyword>